<evidence type="ECO:0000313" key="9">
    <source>
        <dbReference type="Proteomes" id="UP001276854"/>
    </source>
</evidence>
<feature type="transmembrane region" description="Helical" evidence="5">
    <location>
        <begin position="155"/>
        <end position="177"/>
    </location>
</feature>
<keyword evidence="9" id="KW-1185">Reference proteome</keyword>
<dbReference type="InterPro" id="IPR000515">
    <property type="entry name" value="MetI-like"/>
</dbReference>
<evidence type="ECO:0000256" key="1">
    <source>
        <dbReference type="ARBA" id="ARBA00004141"/>
    </source>
</evidence>
<evidence type="ECO:0000256" key="6">
    <source>
        <dbReference type="RuleBase" id="RU363054"/>
    </source>
</evidence>
<comment type="similarity">
    <text evidence="6">Belongs to the binding-protein-dependent transport system permease family. CysTW subfamily.</text>
</comment>
<dbReference type="NCBIfam" id="TIGR02138">
    <property type="entry name" value="phosphate_pstC"/>
    <property type="match status" value="1"/>
</dbReference>
<protein>
    <recommendedName>
        <fullName evidence="6">Phosphate transport system permease protein</fullName>
    </recommendedName>
</protein>
<evidence type="ECO:0000313" key="8">
    <source>
        <dbReference type="EMBL" id="MDW2799233.1"/>
    </source>
</evidence>
<feature type="transmembrane region" description="Helical" evidence="5">
    <location>
        <begin position="276"/>
        <end position="298"/>
    </location>
</feature>
<dbReference type="CDD" id="cd06261">
    <property type="entry name" value="TM_PBP2"/>
    <property type="match status" value="1"/>
</dbReference>
<feature type="domain" description="ABC transmembrane type-1" evidence="7">
    <location>
        <begin position="82"/>
        <end position="294"/>
    </location>
</feature>
<comment type="function">
    <text evidence="6">Part of the binding-protein-dependent transport system for phosphate; probably responsible for the translocation of the substrate across the membrane.</text>
</comment>
<dbReference type="PANTHER" id="PTHR42727:SF1">
    <property type="entry name" value="PHOSPHATE TRANSPORT SYSTEM PERMEASE"/>
    <property type="match status" value="1"/>
</dbReference>
<name>A0ABU4GNM9_9CLOT</name>
<evidence type="ECO:0000259" key="7">
    <source>
        <dbReference type="PROSITE" id="PS50928"/>
    </source>
</evidence>
<keyword evidence="5" id="KW-0813">Transport</keyword>
<dbReference type="Gene3D" id="1.10.3720.10">
    <property type="entry name" value="MetI-like"/>
    <property type="match status" value="1"/>
</dbReference>
<proteinExistence type="inferred from homology"/>
<feature type="transmembrane region" description="Helical" evidence="5">
    <location>
        <begin position="206"/>
        <end position="227"/>
    </location>
</feature>
<dbReference type="PROSITE" id="PS50928">
    <property type="entry name" value="ABC_TM1"/>
    <property type="match status" value="1"/>
</dbReference>
<feature type="transmembrane region" description="Helical" evidence="5">
    <location>
        <begin position="122"/>
        <end position="143"/>
    </location>
</feature>
<keyword evidence="2 5" id="KW-0812">Transmembrane</keyword>
<evidence type="ECO:0000256" key="5">
    <source>
        <dbReference type="RuleBase" id="RU363032"/>
    </source>
</evidence>
<dbReference type="Proteomes" id="UP001276854">
    <property type="component" value="Unassembled WGS sequence"/>
</dbReference>
<comment type="subcellular location">
    <subcellularLocation>
        <location evidence="5">Cell membrane</location>
        <topology evidence="5">Multi-pass membrane protein</topology>
    </subcellularLocation>
    <subcellularLocation>
        <location evidence="1">Membrane</location>
        <topology evidence="1">Multi-pass membrane protein</topology>
    </subcellularLocation>
</comment>
<comment type="caution">
    <text evidence="8">The sequence shown here is derived from an EMBL/GenBank/DDBJ whole genome shotgun (WGS) entry which is preliminary data.</text>
</comment>
<accession>A0ABU4GNM9</accession>
<reference evidence="8 9" key="1">
    <citation type="submission" date="2023-10" db="EMBL/GenBank/DDBJ databases">
        <title>A novel Glycoside Hydrolase 43-Like Enzyme from Clostrdium boliviensis is an Endo-xylanase, and a Candidate for Xylooligosaccharides Production from Different Xylan Substrates.</title>
        <authorList>
            <person name="Alvarez M.T."/>
            <person name="Rocabado-Villegas L.R."/>
            <person name="Salas-Veizaga D.M."/>
            <person name="Linares-Pasten J.A."/>
            <person name="Gudmundsdottir E.E."/>
            <person name="Hreggvidsson G.O."/>
            <person name="Adlercreutz P."/>
            <person name="Nordberg Karlsson E."/>
        </authorList>
    </citation>
    <scope>NUCLEOTIDE SEQUENCE [LARGE SCALE GENOMIC DNA]</scope>
    <source>
        <strain evidence="8 9">E-1</strain>
    </source>
</reference>
<keyword evidence="4 5" id="KW-0472">Membrane</keyword>
<dbReference type="InterPro" id="IPR011864">
    <property type="entry name" value="Phosphate_PstC"/>
</dbReference>
<dbReference type="EMBL" id="JAWONS010000248">
    <property type="protein sequence ID" value="MDW2799233.1"/>
    <property type="molecule type" value="Genomic_DNA"/>
</dbReference>
<keyword evidence="6" id="KW-0592">Phosphate transport</keyword>
<dbReference type="RefSeq" id="WP_318065432.1">
    <property type="nucleotide sequence ID" value="NZ_JAWONS010000248.1"/>
</dbReference>
<evidence type="ECO:0000256" key="3">
    <source>
        <dbReference type="ARBA" id="ARBA00022989"/>
    </source>
</evidence>
<feature type="transmembrane region" description="Helical" evidence="5">
    <location>
        <begin position="78"/>
        <end position="101"/>
    </location>
</feature>
<evidence type="ECO:0000256" key="4">
    <source>
        <dbReference type="ARBA" id="ARBA00023136"/>
    </source>
</evidence>
<gene>
    <name evidence="8" type="primary">pstC</name>
    <name evidence="8" type="ORF">RZO55_16800</name>
</gene>
<evidence type="ECO:0000256" key="2">
    <source>
        <dbReference type="ARBA" id="ARBA00022692"/>
    </source>
</evidence>
<dbReference type="SUPFAM" id="SSF161098">
    <property type="entry name" value="MetI-like"/>
    <property type="match status" value="1"/>
</dbReference>
<dbReference type="Pfam" id="PF00528">
    <property type="entry name" value="BPD_transp_1"/>
    <property type="match status" value="1"/>
</dbReference>
<dbReference type="PANTHER" id="PTHR42727">
    <property type="entry name" value="PHOSPHATE TRANSPORT SYSTEM PERMEASE PROTEIN"/>
    <property type="match status" value="1"/>
</dbReference>
<feature type="transmembrane region" description="Helical" evidence="5">
    <location>
        <begin position="21"/>
        <end position="46"/>
    </location>
</feature>
<organism evidence="8 9">
    <name type="scientific">Clostridium boliviensis</name>
    <dbReference type="NCBI Taxonomy" id="318465"/>
    <lineage>
        <taxon>Bacteria</taxon>
        <taxon>Bacillati</taxon>
        <taxon>Bacillota</taxon>
        <taxon>Clostridia</taxon>
        <taxon>Eubacteriales</taxon>
        <taxon>Clostridiaceae</taxon>
        <taxon>Clostridium</taxon>
    </lineage>
</organism>
<sequence>MREIVNGVKHKNKRRFDIIEFMIEKVLVLFAAISILTTVAIIFTLFGETIGFFQEVSILDFFTGTRWAPTLKPRNFGVLPLLIGTIMIAIGSSIVALPMGLGSAIYLSEYAPKKVRKIIKPVLEILAGIPSIVYGFFALNFITPIIQKILPQTQIFNALSASIAVGIMTLPMVASLCEDAMMAVPDSVRKGAYALGSTKFETATKVIIPATFSSIASAFVLAISRAIGETMIVAIAAGQSPVLTLSPLKSIQTLTGFMVNISLGDIQYGTIEYNTVFAVGALLFGVTFLMNIVAKAIVDRNRRYLNGQ</sequence>
<keyword evidence="6" id="KW-1003">Cell membrane</keyword>
<dbReference type="InterPro" id="IPR035906">
    <property type="entry name" value="MetI-like_sf"/>
</dbReference>
<keyword evidence="3 5" id="KW-1133">Transmembrane helix</keyword>